<accession>A0A1J5QLB6</accession>
<evidence type="ECO:0000313" key="1">
    <source>
        <dbReference type="EMBL" id="OIQ84294.1"/>
    </source>
</evidence>
<dbReference type="InterPro" id="IPR025528">
    <property type="entry name" value="BrnA_antitoxin"/>
</dbReference>
<dbReference type="AlphaFoldDB" id="A0A1J5QLB6"/>
<protein>
    <recommendedName>
        <fullName evidence="2">BrnA antitoxin of type II toxin-antitoxin system</fullName>
    </recommendedName>
</protein>
<name>A0A1J5QLB6_9ZZZZ</name>
<evidence type="ECO:0008006" key="2">
    <source>
        <dbReference type="Google" id="ProtNLM"/>
    </source>
</evidence>
<gene>
    <name evidence="1" type="ORF">GALL_338910</name>
</gene>
<reference evidence="1" key="1">
    <citation type="submission" date="2016-10" db="EMBL/GenBank/DDBJ databases">
        <title>Sequence of Gallionella enrichment culture.</title>
        <authorList>
            <person name="Poehlein A."/>
            <person name="Muehling M."/>
            <person name="Daniel R."/>
        </authorList>
    </citation>
    <scope>NUCLEOTIDE SEQUENCE</scope>
</reference>
<dbReference type="Pfam" id="PF14384">
    <property type="entry name" value="BrnA_antitoxin"/>
    <property type="match status" value="1"/>
</dbReference>
<comment type="caution">
    <text evidence="1">The sequence shown here is derived from an EMBL/GenBank/DDBJ whole genome shotgun (WGS) entry which is preliminary data.</text>
</comment>
<proteinExistence type="predicted"/>
<dbReference type="EMBL" id="MLJW01000629">
    <property type="protein sequence ID" value="OIQ84294.1"/>
    <property type="molecule type" value="Genomic_DNA"/>
</dbReference>
<sequence>MTGSKTNAMNRKAVVEAVKAIPAGKDHAWDGLSEDERPATAAELGAALERYRRSRGRPKLERPKVSITLRVDADVADALRASGKGWQTRMNDALKDWLREHSST</sequence>
<organism evidence="1">
    <name type="scientific">mine drainage metagenome</name>
    <dbReference type="NCBI Taxonomy" id="410659"/>
    <lineage>
        <taxon>unclassified sequences</taxon>
        <taxon>metagenomes</taxon>
        <taxon>ecological metagenomes</taxon>
    </lineage>
</organism>